<keyword evidence="4 15" id="KW-1048">Host nucleus</keyword>
<keyword evidence="15" id="KW-1017">Isopeptide bond</keyword>
<dbReference type="GeneID" id="3197251"/>
<keyword evidence="10 15" id="KW-0238">DNA-binding</keyword>
<evidence type="ECO:0000256" key="6">
    <source>
        <dbReference type="ARBA" id="ARBA00022741"/>
    </source>
</evidence>
<feature type="region of interest" description="Disordered" evidence="17">
    <location>
        <begin position="55"/>
        <end position="97"/>
    </location>
</feature>
<dbReference type="GO" id="GO:0003677">
    <property type="term" value="F:DNA binding"/>
    <property type="evidence" value="ECO:0007669"/>
    <property type="project" value="UniProtKB-UniRule"/>
</dbReference>
<keyword evidence="15" id="KW-0832">Ubl conjugation</keyword>
<comment type="subcellular location">
    <subcellularLocation>
        <location evidence="1 15">Host nucleus</location>
    </subcellularLocation>
</comment>
<dbReference type="PROSITE" id="PS51206">
    <property type="entry name" value="SF3_HELICASE_1"/>
    <property type="match status" value="1"/>
</dbReference>
<comment type="PTM">
    <text evidence="15">Sumoylated.</text>
</comment>
<evidence type="ECO:0000256" key="8">
    <source>
        <dbReference type="ARBA" id="ARBA00022806"/>
    </source>
</evidence>
<dbReference type="GO" id="GO:0006260">
    <property type="term" value="P:DNA replication"/>
    <property type="evidence" value="ECO:0007669"/>
    <property type="project" value="UniProtKB-UniRule"/>
</dbReference>
<evidence type="ECO:0000259" key="18">
    <source>
        <dbReference type="PROSITE" id="PS51206"/>
    </source>
</evidence>
<comment type="subunit">
    <text evidence="15">Can form hexamers. Interacts with E2 protein; this interaction increases E1 DNA binding specificity. Interacts with host DNA polymerase subunit POLA2. Interacts with host single stranded DNA-binding protein RPA1. Interacts with host TOP1; this interaction stimulates the enzymatic activity of TOP1.</text>
</comment>
<dbReference type="Gene3D" id="1.10.10.510">
    <property type="entry name" value="Zinc finger, large T-antigen D1 domain"/>
    <property type="match status" value="1"/>
</dbReference>
<dbReference type="Gene3D" id="3.40.50.300">
    <property type="entry name" value="P-loop containing nucleotide triphosphate hydrolases"/>
    <property type="match status" value="1"/>
</dbReference>
<dbReference type="RefSeq" id="YP_164623.1">
    <property type="nucleotide sequence ID" value="NC_006563.1"/>
</dbReference>
<keyword evidence="9 15" id="KW-0067">ATP-binding</keyword>
<feature type="modified residue" description="Phosphoserine; by host" evidence="15">
    <location>
        <position position="86"/>
    </location>
</feature>
<dbReference type="Pfam" id="PF00519">
    <property type="entry name" value="PPV_E1_C"/>
    <property type="match status" value="1"/>
</dbReference>
<evidence type="ECO:0000256" key="14">
    <source>
        <dbReference type="ARBA" id="ARBA00093297"/>
    </source>
</evidence>
<keyword evidence="20" id="KW-1185">Reference proteome</keyword>
<feature type="compositionally biased region" description="Low complexity" evidence="17">
    <location>
        <begin position="86"/>
        <end position="97"/>
    </location>
</feature>
<keyword evidence="3 15" id="KW-0597">Phosphoprotein</keyword>
<dbReference type="OrthoDB" id="4795at10239"/>
<dbReference type="InterPro" id="IPR014015">
    <property type="entry name" value="Helicase_SF3_DNA-vir"/>
</dbReference>
<evidence type="ECO:0000256" key="5">
    <source>
        <dbReference type="ARBA" id="ARBA00022705"/>
    </source>
</evidence>
<evidence type="ECO:0000256" key="16">
    <source>
        <dbReference type="PIRNR" id="PIRNR003383"/>
    </source>
</evidence>
<dbReference type="InterPro" id="IPR001177">
    <property type="entry name" value="PPV_DNA_helicase_E1_C"/>
</dbReference>
<comment type="similarity">
    <text evidence="15 16">Belongs to the papillomaviridae E1 protein family.</text>
</comment>
<comment type="catalytic activity">
    <reaction evidence="13 15 16">
        <text>ATP + H2O = ADP + phosphate + H(+)</text>
        <dbReference type="Rhea" id="RHEA:13065"/>
        <dbReference type="ChEBI" id="CHEBI:15377"/>
        <dbReference type="ChEBI" id="CHEBI:15378"/>
        <dbReference type="ChEBI" id="CHEBI:30616"/>
        <dbReference type="ChEBI" id="CHEBI:43474"/>
        <dbReference type="ChEBI" id="CHEBI:456216"/>
        <dbReference type="EC" id="5.6.2.4"/>
    </reaction>
</comment>
<dbReference type="InterPro" id="IPR046832">
    <property type="entry name" value="PPV_E1_DBD"/>
</dbReference>
<feature type="domain" description="SF3 helicase" evidence="18">
    <location>
        <begin position="415"/>
        <end position="565"/>
    </location>
</feature>
<name>Q5UUY3_9PAPI</name>
<evidence type="ECO:0000256" key="17">
    <source>
        <dbReference type="SAM" id="MobiDB-lite"/>
    </source>
</evidence>
<dbReference type="InterPro" id="IPR037102">
    <property type="entry name" value="Znf_lg_T-Ag_D1_dom_sf"/>
</dbReference>
<comment type="catalytic activity">
    <reaction evidence="12 15">
        <text>Couples ATP hydrolysis with the unwinding of duplex DNA by translocating in the 3'-5' direction.</text>
        <dbReference type="EC" id="5.6.2.4"/>
    </reaction>
</comment>
<dbReference type="Proteomes" id="UP000052099">
    <property type="component" value="Segment"/>
</dbReference>
<keyword evidence="7 15" id="KW-0378">Hydrolase</keyword>
<evidence type="ECO:0000256" key="12">
    <source>
        <dbReference type="ARBA" id="ARBA00034617"/>
    </source>
</evidence>
<gene>
    <name evidence="15 19" type="primary">E1</name>
</gene>
<feature type="region of interest" description="Disordered" evidence="17">
    <location>
        <begin position="588"/>
        <end position="611"/>
    </location>
</feature>
<evidence type="ECO:0000256" key="15">
    <source>
        <dbReference type="HAMAP-Rule" id="MF_04000"/>
    </source>
</evidence>
<dbReference type="GO" id="GO:0005524">
    <property type="term" value="F:ATP binding"/>
    <property type="evidence" value="ECO:0007669"/>
    <property type="project" value="UniProtKB-UniRule"/>
</dbReference>
<sequence length="611" mass="69594">MTDKSGEYFLLQEAECSDSDTTDEEIVEENSENGVDFIDDGVCTQGNTLAEYNRKEADRHKRDLEQLKRRHVRRPKLKDSEGVGGSPSSISDYSDSQSSKRRCLRGLENDSGILLSQQDEVTNSYETGNVQVELPGGGQGTSENLENIAPVGRGRAPEELLRSANRQATFLGKFKDTYGISFTELTRPFKSDKTCCEDWVAALYGISGPLYEGAKQLLEGHVIYMQLTLGTTANGLLLLMLLRLKHAKSRATLRRLLQNIFNISEMQLLAEPPKTRSVPVALFWYKGTLSSLSYNFGTCPEWIHRQTLINHQSMDELKFDLSSMIQWAYDYDYDDECTIAYQYARLAETDANANAWLNSPAQARYVKDTATMVKYYKRAQMREMTMGEWIKHRLEKIDEEGDWKKIVQFIRFQGIEFPLFFGALKKFLHGIPKHNCIVIWGPPDTGKSMFCMNLIKLLGGKIISFANSKSQFWLQPLADAKVGLLDDATGVCWDYIDQYLRNALDGNPISIDLKHRAPTQMKCPPLLITTNLDITANSRWRYLVSRVACFKFSEPFPFTDRDTPTYPLTECNWKALLERLWKQLDFPEQEEEDGSTTRPFKCGAKQNTGLI</sequence>
<comment type="function">
    <text evidence="14 15">ATP-dependent DNA 3'-5' helicase required for initiation of viral DNA replication. It forms a complex with the viral E2 protein. The E1-E2 complex binds to the replication origin which contains binding sites for both proteins. During the initial step, a dimer of E1 interacts with a dimer of protein E2 leading to a complex that binds the viral origin of replication with high specificity. Then, a second dimer of E1 displaces the E2 dimer in an ATP-dependent manner to form the E1 tetramer. Following this, two E1 monomers are added to each half of the site, which results in the formation of two E1 trimers on the viral ori. Subsequently, two hexamers will be created. The double hexamer acts as a bi-directional helicase machinery and unwinds the viral DNA and then recruits the host DNA polymerase to start replication.</text>
</comment>
<evidence type="ECO:0000256" key="10">
    <source>
        <dbReference type="ARBA" id="ARBA00023125"/>
    </source>
</evidence>
<evidence type="ECO:0000256" key="11">
    <source>
        <dbReference type="ARBA" id="ARBA00023235"/>
    </source>
</evidence>
<keyword evidence="8 15" id="KW-0347">Helicase</keyword>
<dbReference type="InterPro" id="IPR046935">
    <property type="entry name" value="PPV_E1_DBD_sf"/>
</dbReference>
<accession>Q5UUY3</accession>
<feature type="compositionally biased region" description="Basic and acidic residues" evidence="17">
    <location>
        <begin position="55"/>
        <end position="67"/>
    </location>
</feature>
<feature type="compositionally biased region" description="Acidic residues" evidence="17">
    <location>
        <begin position="15"/>
        <end position="31"/>
    </location>
</feature>
<evidence type="ECO:0000313" key="20">
    <source>
        <dbReference type="Proteomes" id="UP000052099"/>
    </source>
</evidence>
<dbReference type="GO" id="GO:0043138">
    <property type="term" value="F:3'-5' DNA helicase activity"/>
    <property type="evidence" value="ECO:0007669"/>
    <property type="project" value="UniProtKB-UniRule"/>
</dbReference>
<evidence type="ECO:0000256" key="13">
    <source>
        <dbReference type="ARBA" id="ARBA00048988"/>
    </source>
</evidence>
<dbReference type="GO" id="GO:0042025">
    <property type="term" value="C:host cell nucleus"/>
    <property type="evidence" value="ECO:0007669"/>
    <property type="project" value="UniProtKB-SubCell"/>
</dbReference>
<dbReference type="KEGG" id="vg:3197251"/>
<feature type="region of interest" description="Disordered" evidence="17">
    <location>
        <begin position="1"/>
        <end position="40"/>
    </location>
</feature>
<evidence type="ECO:0000256" key="4">
    <source>
        <dbReference type="ARBA" id="ARBA00022562"/>
    </source>
</evidence>
<evidence type="ECO:0000256" key="2">
    <source>
        <dbReference type="ARBA" id="ARBA00022518"/>
    </source>
</evidence>
<comment type="PTM">
    <text evidence="15">Phosphorylated.</text>
</comment>
<evidence type="ECO:0000313" key="19">
    <source>
        <dbReference type="EMBL" id="AAU11448.1"/>
    </source>
</evidence>
<dbReference type="Pfam" id="PF00524">
    <property type="entry name" value="PPV_E1_N"/>
    <property type="match status" value="1"/>
</dbReference>
<dbReference type="EC" id="5.6.2.4" evidence="15 16"/>
<organism evidence="19 20">
    <name type="scientific">Trichechus manatus papillomavirus 1</name>
    <dbReference type="NCBI Taxonomy" id="291589"/>
    <lineage>
        <taxon>Viruses</taxon>
        <taxon>Monodnaviria</taxon>
        <taxon>Shotokuvirae</taxon>
        <taxon>Cossaviricota</taxon>
        <taxon>Papovaviricetes</taxon>
        <taxon>Zurhausenvirales</taxon>
        <taxon>Papillomaviridae</taxon>
        <taxon>Firstpapillomavirinae</taxon>
        <taxon>Rhopapillomavirus</taxon>
        <taxon>Rhopapillomavirus 1</taxon>
    </lineage>
</organism>
<dbReference type="Gene3D" id="3.40.1310.10">
    <property type="match status" value="1"/>
</dbReference>
<dbReference type="SUPFAM" id="SSF52540">
    <property type="entry name" value="P-loop containing nucleoside triphosphate hydrolases"/>
    <property type="match status" value="1"/>
</dbReference>
<dbReference type="SUPFAM" id="SSF55464">
    <property type="entry name" value="Origin of replication-binding domain, RBD-like"/>
    <property type="match status" value="1"/>
</dbReference>
<dbReference type="PIRSF" id="PIRSF003383">
    <property type="entry name" value="Rep_E1_papillomaV"/>
    <property type="match status" value="1"/>
</dbReference>
<keyword evidence="6 15" id="KW-0547">Nucleotide-binding</keyword>
<dbReference type="Pfam" id="PF20450">
    <property type="entry name" value="PPV_E1_DBD"/>
    <property type="match status" value="1"/>
</dbReference>
<dbReference type="InterPro" id="IPR016393">
    <property type="entry name" value="Rep_E1_papillomaV"/>
</dbReference>
<dbReference type="EMBL" id="AY609301">
    <property type="protein sequence ID" value="AAU11448.1"/>
    <property type="molecule type" value="Genomic_DNA"/>
</dbReference>
<protein>
    <recommendedName>
        <fullName evidence="15 16">Replication protein E1</fullName>
        <ecNumber evidence="15 16">5.6.2.4</ecNumber>
    </recommendedName>
    <alternativeName>
        <fullName evidence="15">ATP-dependent helicase E1</fullName>
    </alternativeName>
    <alternativeName>
        <fullName evidence="15">DNA 3'-5' helicase E1</fullName>
    </alternativeName>
</protein>
<feature type="binding site" evidence="15">
    <location>
        <begin position="441"/>
        <end position="448"/>
    </location>
    <ligand>
        <name>ATP</name>
        <dbReference type="ChEBI" id="CHEBI:30616"/>
    </ligand>
</feature>
<reference evidence="19 20" key="1">
    <citation type="journal article" date="2004" name="J. Virol.">
        <title>Characterization of a novel close-to-root papillomavirus from a Florida manatee by using multiply primed rolling-circle amplification: Trichechus manatus latirostris papillomavirus type 1.</title>
        <authorList>
            <person name="Rector A."/>
            <person name="Bossart G.D."/>
            <person name="Ghim S.-J."/>
            <person name="Sundberg J.P."/>
            <person name="Jenson A.B."/>
            <person name="Van Ranst M."/>
        </authorList>
    </citation>
    <scope>NUCLEOTIDE SEQUENCE [LARGE SCALE GENOMIC DNA]</scope>
</reference>
<evidence type="ECO:0000256" key="9">
    <source>
        <dbReference type="ARBA" id="ARBA00022840"/>
    </source>
</evidence>
<evidence type="ECO:0000256" key="1">
    <source>
        <dbReference type="ARBA" id="ARBA00004147"/>
    </source>
</evidence>
<keyword evidence="2 15" id="KW-0244">Early protein</keyword>
<dbReference type="InterPro" id="IPR014000">
    <property type="entry name" value="PPV_DNA_helicase_E1_N"/>
</dbReference>
<proteinExistence type="inferred from homology"/>
<comment type="caution">
    <text evidence="15">Lacks conserved residue(s) required for the propagation of feature annotation.</text>
</comment>
<dbReference type="InterPro" id="IPR027417">
    <property type="entry name" value="P-loop_NTPase"/>
</dbReference>
<evidence type="ECO:0000256" key="7">
    <source>
        <dbReference type="ARBA" id="ARBA00022801"/>
    </source>
</evidence>
<comment type="function">
    <text evidence="16">ATP-dependent DNA helicase required for initiation of viral DNA replication. It forms a complex with the viral E2 protein. The E1-E2 complex binds to the replication origin which contains binding sites for both proteins.</text>
</comment>
<dbReference type="HAMAP" id="MF_04000">
    <property type="entry name" value="PPV_E1"/>
    <property type="match status" value="1"/>
</dbReference>
<keyword evidence="11 15" id="KW-0413">Isomerase</keyword>
<dbReference type="GO" id="GO:0016887">
    <property type="term" value="F:ATP hydrolysis activity"/>
    <property type="evidence" value="ECO:0007669"/>
    <property type="project" value="RHEA"/>
</dbReference>
<evidence type="ECO:0000256" key="3">
    <source>
        <dbReference type="ARBA" id="ARBA00022553"/>
    </source>
</evidence>
<keyword evidence="5 15" id="KW-0235">DNA replication</keyword>
<feature type="cross-link" description="Glycyl lysine isopeptide (Lys-Gly) (interchain with G-Cter in SUMO)" evidence="15">
    <location>
        <position position="522"/>
    </location>
</feature>